<dbReference type="InterPro" id="IPR036618">
    <property type="entry name" value="PtsI_HPr-bd_sf"/>
</dbReference>
<dbReference type="Gene3D" id="3.50.30.10">
    <property type="entry name" value="Phosphohistidine domain"/>
    <property type="match status" value="1"/>
</dbReference>
<dbReference type="PANTHER" id="PTHR46244">
    <property type="entry name" value="PHOSPHOENOLPYRUVATE-PROTEIN PHOSPHOTRANSFERASE"/>
    <property type="match status" value="1"/>
</dbReference>
<dbReference type="PANTHER" id="PTHR46244:SF6">
    <property type="entry name" value="PHOSPHOENOLPYRUVATE-PROTEIN PHOSPHOTRANSFERASE"/>
    <property type="match status" value="1"/>
</dbReference>
<dbReference type="PIRSF" id="PIRSF000732">
    <property type="entry name" value="PTS_enzyme_I"/>
    <property type="match status" value="1"/>
</dbReference>
<dbReference type="SUPFAM" id="SSF47831">
    <property type="entry name" value="Enzyme I of the PEP:sugar phosphotransferase system HPr-binding (sub)domain"/>
    <property type="match status" value="1"/>
</dbReference>
<keyword evidence="14 16" id="KW-0460">Magnesium</keyword>
<evidence type="ECO:0000313" key="20">
    <source>
        <dbReference type="EMBL" id="CAH2397582.1"/>
    </source>
</evidence>
<evidence type="ECO:0000256" key="3">
    <source>
        <dbReference type="ARBA" id="ARBA00004496"/>
    </source>
</evidence>
<gene>
    <name evidence="20" type="ORF">MES4922_190311</name>
</gene>
<evidence type="ECO:0000256" key="13">
    <source>
        <dbReference type="ARBA" id="ARBA00022777"/>
    </source>
</evidence>
<dbReference type="SUPFAM" id="SSF51621">
    <property type="entry name" value="Phosphoenolpyruvate/pyruvate domain"/>
    <property type="match status" value="1"/>
</dbReference>
<evidence type="ECO:0000256" key="12">
    <source>
        <dbReference type="ARBA" id="ARBA00022723"/>
    </source>
</evidence>
<dbReference type="InterPro" id="IPR008279">
    <property type="entry name" value="PEP-util_enz_mobile_dom"/>
</dbReference>
<evidence type="ECO:0000256" key="10">
    <source>
        <dbReference type="ARBA" id="ARBA00022679"/>
    </source>
</evidence>
<dbReference type="Pfam" id="PF00391">
    <property type="entry name" value="PEP-utilizers"/>
    <property type="match status" value="1"/>
</dbReference>
<dbReference type="NCBIfam" id="TIGR01417">
    <property type="entry name" value="PTS_I_fam"/>
    <property type="match status" value="1"/>
</dbReference>
<dbReference type="Gene3D" id="1.10.274.10">
    <property type="entry name" value="PtsI, HPr-binding domain"/>
    <property type="match status" value="1"/>
</dbReference>
<dbReference type="EC" id="2.7.3.9" evidence="5 16"/>
<dbReference type="GO" id="GO:0008965">
    <property type="term" value="F:phosphoenolpyruvate-protein phosphotransferase activity"/>
    <property type="evidence" value="ECO:0007669"/>
    <property type="project" value="UniProtKB-EC"/>
</dbReference>
<dbReference type="Pfam" id="PF02896">
    <property type="entry name" value="PEP-utilizers_C"/>
    <property type="match status" value="1"/>
</dbReference>
<feature type="domain" description="Phosphotransferase system enzyme I N-terminal" evidence="19">
    <location>
        <begin position="8"/>
        <end position="122"/>
    </location>
</feature>
<evidence type="ECO:0000256" key="14">
    <source>
        <dbReference type="ARBA" id="ARBA00022842"/>
    </source>
</evidence>
<comment type="catalytic activity">
    <reaction evidence="1 16">
        <text>L-histidyl-[protein] + phosphoenolpyruvate = N(pros)-phospho-L-histidyl-[protein] + pyruvate</text>
        <dbReference type="Rhea" id="RHEA:23880"/>
        <dbReference type="Rhea" id="RHEA-COMP:9745"/>
        <dbReference type="Rhea" id="RHEA-COMP:9746"/>
        <dbReference type="ChEBI" id="CHEBI:15361"/>
        <dbReference type="ChEBI" id="CHEBI:29979"/>
        <dbReference type="ChEBI" id="CHEBI:58702"/>
        <dbReference type="ChEBI" id="CHEBI:64837"/>
        <dbReference type="EC" id="2.7.3.9"/>
    </reaction>
</comment>
<name>A0ABM9DLS4_9HYPH</name>
<reference evidence="20" key="1">
    <citation type="submission" date="2022-03" db="EMBL/GenBank/DDBJ databases">
        <authorList>
            <person name="Brunel B."/>
        </authorList>
    </citation>
    <scope>NUCLEOTIDE SEQUENCE</scope>
    <source>
        <strain evidence="20">STM4922sample</strain>
    </source>
</reference>
<evidence type="ECO:0000259" key="17">
    <source>
        <dbReference type="Pfam" id="PF00391"/>
    </source>
</evidence>
<sequence>MPEPLRLKGIPASAGYAEGPLFNLDPDVARYRSKATAADERLALDTAIGTATGRLAKLIQATEGDAADILEFQLAMLEDDALTGPAFAAIAAGQPADAAWRQALDAEIAGYETSDQDYFRARAADMRDIRDQVLRALSDDSAAAAPAGAIFYGEDIAPTRFLETDWSAGGGIALKAGSAASHVAMLARSRGVPMIVGLGAVGLGAPPADLVGVALLDAEHGGIVLGPTRAEVEAFRQSSSSFAARRSRAETFLARPAVTKAGTAVRVQVNIADPSDVDGIDVSTCDGVGLMRTEFLFGKTLPDEETQYRAYRKVLEWAGDKPVTIRTVDAGGDKPVPGFTVEEGNPFLGLRGIRLSLARPEVFRVQIRALLRAAVHGNLKVMFPMVAVWDEYQRAAALFAEEQAAFAVRGVAQIMPPLGIMVEVPSVAIAPEVFSEVAFFSIGSNDLTQYVMAAARDNASVAHLNSIRNPAVLRLIASVAAFGRAQEIPVSLCGDAGGDPAAIPALIEAGLRELSVVPAQLAMAKAAIADVSI</sequence>
<feature type="domain" description="PEP-utilising enzyme C-terminal" evidence="18">
    <location>
        <begin position="249"/>
        <end position="531"/>
    </location>
</feature>
<evidence type="ECO:0000259" key="19">
    <source>
        <dbReference type="Pfam" id="PF05524"/>
    </source>
</evidence>
<dbReference type="InterPro" id="IPR024692">
    <property type="entry name" value="PTS_EI"/>
</dbReference>
<evidence type="ECO:0000256" key="7">
    <source>
        <dbReference type="ARBA" id="ARBA00022448"/>
    </source>
</evidence>
<evidence type="ECO:0000256" key="6">
    <source>
        <dbReference type="ARBA" id="ARBA00016544"/>
    </source>
</evidence>
<feature type="domain" description="PEP-utilising enzyme mobile" evidence="17">
    <location>
        <begin position="147"/>
        <end position="201"/>
    </location>
</feature>
<dbReference type="Proteomes" id="UP001152604">
    <property type="component" value="Unassembled WGS sequence"/>
</dbReference>
<dbReference type="InterPro" id="IPR040442">
    <property type="entry name" value="Pyrv_kinase-like_dom_sf"/>
</dbReference>
<protein>
    <recommendedName>
        <fullName evidence="6 16">Phosphoenolpyruvate-protein phosphotransferase</fullName>
        <ecNumber evidence="5 16">2.7.3.9</ecNumber>
    </recommendedName>
    <alternativeName>
        <fullName evidence="15 16">Phosphotransferase system, enzyme I</fullName>
    </alternativeName>
</protein>
<comment type="cofactor">
    <cofactor evidence="2 16">
        <name>Mg(2+)</name>
        <dbReference type="ChEBI" id="CHEBI:18420"/>
    </cofactor>
</comment>
<evidence type="ECO:0000256" key="15">
    <source>
        <dbReference type="ARBA" id="ARBA00033235"/>
    </source>
</evidence>
<dbReference type="RefSeq" id="WP_254024276.1">
    <property type="nucleotide sequence ID" value="NZ_CAKXZS010000011.1"/>
</dbReference>
<comment type="caution">
    <text evidence="20">The sequence shown here is derived from an EMBL/GenBank/DDBJ whole genome shotgun (WGS) entry which is preliminary data.</text>
</comment>
<dbReference type="InterPro" id="IPR000121">
    <property type="entry name" value="PEP_util_C"/>
</dbReference>
<keyword evidence="21" id="KW-1185">Reference proteome</keyword>
<evidence type="ECO:0000256" key="4">
    <source>
        <dbReference type="ARBA" id="ARBA00007837"/>
    </source>
</evidence>
<evidence type="ECO:0000256" key="16">
    <source>
        <dbReference type="PIRNR" id="PIRNR000732"/>
    </source>
</evidence>
<proteinExistence type="inferred from homology"/>
<dbReference type="InterPro" id="IPR050499">
    <property type="entry name" value="PEP-utilizing_PTS_enzyme"/>
</dbReference>
<comment type="subcellular location">
    <subcellularLocation>
        <location evidence="3 16">Cytoplasm</location>
    </subcellularLocation>
</comment>
<dbReference type="InterPro" id="IPR008731">
    <property type="entry name" value="PTS_EIN"/>
</dbReference>
<keyword evidence="9 16" id="KW-0762">Sugar transport</keyword>
<keyword evidence="10 16" id="KW-0808">Transferase</keyword>
<evidence type="ECO:0000256" key="2">
    <source>
        <dbReference type="ARBA" id="ARBA00001946"/>
    </source>
</evidence>
<keyword evidence="11 16" id="KW-0598">Phosphotransferase system</keyword>
<evidence type="ECO:0000256" key="11">
    <source>
        <dbReference type="ARBA" id="ARBA00022683"/>
    </source>
</evidence>
<evidence type="ECO:0000256" key="5">
    <source>
        <dbReference type="ARBA" id="ARBA00012232"/>
    </source>
</evidence>
<evidence type="ECO:0000256" key="9">
    <source>
        <dbReference type="ARBA" id="ARBA00022597"/>
    </source>
</evidence>
<accession>A0ABM9DLS4</accession>
<keyword evidence="12 16" id="KW-0479">Metal-binding</keyword>
<dbReference type="Gene3D" id="3.20.20.60">
    <property type="entry name" value="Phosphoenolpyruvate-binding domains"/>
    <property type="match status" value="1"/>
</dbReference>
<keyword evidence="7 16" id="KW-0813">Transport</keyword>
<evidence type="ECO:0000256" key="1">
    <source>
        <dbReference type="ARBA" id="ARBA00000683"/>
    </source>
</evidence>
<evidence type="ECO:0000256" key="8">
    <source>
        <dbReference type="ARBA" id="ARBA00022490"/>
    </source>
</evidence>
<keyword evidence="13 16" id="KW-0418">Kinase</keyword>
<keyword evidence="8 16" id="KW-0963">Cytoplasm</keyword>
<dbReference type="PRINTS" id="PR01736">
    <property type="entry name" value="PHPHTRNFRASE"/>
</dbReference>
<evidence type="ECO:0000313" key="21">
    <source>
        <dbReference type="Proteomes" id="UP001152604"/>
    </source>
</evidence>
<organism evidence="20 21">
    <name type="scientific">Mesorhizobium ventifaucium</name>
    <dbReference type="NCBI Taxonomy" id="666020"/>
    <lineage>
        <taxon>Bacteria</taxon>
        <taxon>Pseudomonadati</taxon>
        <taxon>Pseudomonadota</taxon>
        <taxon>Alphaproteobacteria</taxon>
        <taxon>Hyphomicrobiales</taxon>
        <taxon>Phyllobacteriaceae</taxon>
        <taxon>Mesorhizobium</taxon>
    </lineage>
</organism>
<dbReference type="EMBL" id="CAKXZS010000011">
    <property type="protein sequence ID" value="CAH2397582.1"/>
    <property type="molecule type" value="Genomic_DNA"/>
</dbReference>
<comment type="function">
    <text evidence="16">General (non sugar-specific) component of the phosphoenolpyruvate-dependent sugar phosphotransferase system (sugar PTS). This major carbohydrate active-transport system catalyzes the phosphorylation of incoming sugar substrates concomitantly with their translocation across the cell membrane. Enzyme I transfers the phosphoryl group from phosphoenolpyruvate (PEP) to the phosphoryl carrier protein (HPr).</text>
</comment>
<dbReference type="InterPro" id="IPR015813">
    <property type="entry name" value="Pyrv/PenolPyrv_kinase-like_dom"/>
</dbReference>
<dbReference type="InterPro" id="IPR006318">
    <property type="entry name" value="PTS_EI-like"/>
</dbReference>
<dbReference type="InterPro" id="IPR036637">
    <property type="entry name" value="Phosphohistidine_dom_sf"/>
</dbReference>
<comment type="similarity">
    <text evidence="4 16">Belongs to the PEP-utilizing enzyme family.</text>
</comment>
<dbReference type="Pfam" id="PF05524">
    <property type="entry name" value="PEP-utilisers_N"/>
    <property type="match status" value="1"/>
</dbReference>
<dbReference type="SUPFAM" id="SSF52009">
    <property type="entry name" value="Phosphohistidine domain"/>
    <property type="match status" value="1"/>
</dbReference>
<evidence type="ECO:0000259" key="18">
    <source>
        <dbReference type="Pfam" id="PF02896"/>
    </source>
</evidence>